<gene>
    <name evidence="9" type="primary">LOC104763153</name>
</gene>
<evidence type="ECO:0000256" key="3">
    <source>
        <dbReference type="ARBA" id="ARBA00022771"/>
    </source>
</evidence>
<dbReference type="GeneID" id="104763153"/>
<reference evidence="9" key="2">
    <citation type="submission" date="2025-08" db="UniProtKB">
        <authorList>
            <consortium name="RefSeq"/>
        </authorList>
    </citation>
    <scope>IDENTIFICATION</scope>
    <source>
        <tissue evidence="9">Leaf</tissue>
    </source>
</reference>
<proteinExistence type="inferred from homology"/>
<evidence type="ECO:0000313" key="8">
    <source>
        <dbReference type="Proteomes" id="UP000694864"/>
    </source>
</evidence>
<dbReference type="RefSeq" id="XP_010484863.1">
    <property type="nucleotide sequence ID" value="XM_010486561.1"/>
</dbReference>
<accession>A0ABM0XES0</accession>
<dbReference type="PANTHER" id="PTHR47165:SF4">
    <property type="entry name" value="OS03G0429900 PROTEIN"/>
    <property type="match status" value="1"/>
</dbReference>
<sequence length="308" mass="34606">MILNSGPVVRLTLWDNVALNFRKRLTKHVSKPVVLIATTVNPRKIKDMFCLSSTSSTRIFLDNDVDPTTEYLTWLGEDTKNASIVVNNFTLEVVKPEPVTISGLYQFLKNDTPQKALFSCIATIVSISPQYGWFYIACTKCACKLERGDTTLECKTCNNKNAVGVVRYRVELSVYDNDNVATFVLFDREAYKLTGMRAADILEAFMQGDDNGVIGNHTSIPQCLLDVVGHTYKFQVTLTPYNYIATRQTITVSRIFEKVTGGDEKTPQDKTADDDDDNDDDDDTVGSKHKKKRMRQAGLRFTTTSSIY</sequence>
<feature type="region of interest" description="Disordered" evidence="6">
    <location>
        <begin position="261"/>
        <end position="296"/>
    </location>
</feature>
<feature type="compositionally biased region" description="Basic and acidic residues" evidence="6">
    <location>
        <begin position="261"/>
        <end position="271"/>
    </location>
</feature>
<evidence type="ECO:0000256" key="6">
    <source>
        <dbReference type="SAM" id="MobiDB-lite"/>
    </source>
</evidence>
<feature type="compositionally biased region" description="Acidic residues" evidence="6">
    <location>
        <begin position="272"/>
        <end position="284"/>
    </location>
</feature>
<name>A0ABM0XES0_CAMSA</name>
<comment type="similarity">
    <text evidence="1">Belongs to the replication factor A protein 1 family.</text>
</comment>
<evidence type="ECO:0000256" key="1">
    <source>
        <dbReference type="ARBA" id="ARBA00005690"/>
    </source>
</evidence>
<dbReference type="Proteomes" id="UP000694864">
    <property type="component" value="Chromosome 18"/>
</dbReference>
<evidence type="ECO:0000256" key="2">
    <source>
        <dbReference type="ARBA" id="ARBA00022723"/>
    </source>
</evidence>
<evidence type="ECO:0000256" key="4">
    <source>
        <dbReference type="ARBA" id="ARBA00022833"/>
    </source>
</evidence>
<keyword evidence="5" id="KW-0238">DNA-binding</keyword>
<dbReference type="Gene3D" id="2.40.50.140">
    <property type="entry name" value="Nucleic acid-binding proteins"/>
    <property type="match status" value="2"/>
</dbReference>
<dbReference type="PANTHER" id="PTHR47165">
    <property type="entry name" value="OS03G0429900 PROTEIN"/>
    <property type="match status" value="1"/>
</dbReference>
<keyword evidence="2" id="KW-0479">Metal-binding</keyword>
<evidence type="ECO:0000313" key="9">
    <source>
        <dbReference type="RefSeq" id="XP_010484863.1"/>
    </source>
</evidence>
<keyword evidence="4" id="KW-0862">Zinc</keyword>
<organism evidence="8 9">
    <name type="scientific">Camelina sativa</name>
    <name type="common">False flax</name>
    <name type="synonym">Myagrum sativum</name>
    <dbReference type="NCBI Taxonomy" id="90675"/>
    <lineage>
        <taxon>Eukaryota</taxon>
        <taxon>Viridiplantae</taxon>
        <taxon>Streptophyta</taxon>
        <taxon>Embryophyta</taxon>
        <taxon>Tracheophyta</taxon>
        <taxon>Spermatophyta</taxon>
        <taxon>Magnoliopsida</taxon>
        <taxon>eudicotyledons</taxon>
        <taxon>Gunneridae</taxon>
        <taxon>Pentapetalae</taxon>
        <taxon>rosids</taxon>
        <taxon>malvids</taxon>
        <taxon>Brassicales</taxon>
        <taxon>Brassicaceae</taxon>
        <taxon>Camelineae</taxon>
        <taxon>Camelina</taxon>
    </lineage>
</organism>
<reference evidence="8" key="1">
    <citation type="journal article" date="2014" name="Nat. Commun.">
        <title>The emerging biofuel crop Camelina sativa retains a highly undifferentiated hexaploid genome structure.</title>
        <authorList>
            <person name="Kagale S."/>
            <person name="Koh C."/>
            <person name="Nixon J."/>
            <person name="Bollina V."/>
            <person name="Clarke W.E."/>
            <person name="Tuteja R."/>
            <person name="Spillane C."/>
            <person name="Robinson S.J."/>
            <person name="Links M.G."/>
            <person name="Clarke C."/>
            <person name="Higgins E.E."/>
            <person name="Huebert T."/>
            <person name="Sharpe A.G."/>
            <person name="Parkin I.A."/>
        </authorList>
    </citation>
    <scope>NUCLEOTIDE SEQUENCE [LARGE SCALE GENOMIC DNA]</scope>
    <source>
        <strain evidence="8">cv. DH55</strain>
    </source>
</reference>
<dbReference type="InterPro" id="IPR013955">
    <property type="entry name" value="Rep_factor-A_C"/>
</dbReference>
<evidence type="ECO:0000256" key="5">
    <source>
        <dbReference type="ARBA" id="ARBA00023125"/>
    </source>
</evidence>
<keyword evidence="8" id="KW-1185">Reference proteome</keyword>
<dbReference type="InterPro" id="IPR012340">
    <property type="entry name" value="NA-bd_OB-fold"/>
</dbReference>
<dbReference type="CDD" id="cd04476">
    <property type="entry name" value="RPA1_DBD_C"/>
    <property type="match status" value="1"/>
</dbReference>
<protein>
    <submittedName>
        <fullName evidence="9">Uncharacterized protein LOC104763153</fullName>
    </submittedName>
</protein>
<keyword evidence="3" id="KW-0863">Zinc-finger</keyword>
<feature type="domain" description="Replication factor A C-terminal" evidence="7">
    <location>
        <begin position="118"/>
        <end position="255"/>
    </location>
</feature>
<dbReference type="SUPFAM" id="SSF50249">
    <property type="entry name" value="Nucleic acid-binding proteins"/>
    <property type="match status" value="1"/>
</dbReference>
<dbReference type="Pfam" id="PF08646">
    <property type="entry name" value="Rep_fac-A_C"/>
    <property type="match status" value="1"/>
</dbReference>
<dbReference type="InterPro" id="IPR047192">
    <property type="entry name" value="Euk_RPA1_DBD_C"/>
</dbReference>
<evidence type="ECO:0000259" key="7">
    <source>
        <dbReference type="Pfam" id="PF08646"/>
    </source>
</evidence>